<evidence type="ECO:0000313" key="10">
    <source>
        <dbReference type="Proteomes" id="UP001597399"/>
    </source>
</evidence>
<keyword evidence="3" id="KW-1003">Cell membrane</keyword>
<feature type="transmembrane region" description="Helical" evidence="8">
    <location>
        <begin position="29"/>
        <end position="53"/>
    </location>
</feature>
<dbReference type="SUPFAM" id="SSF103481">
    <property type="entry name" value="Multidrug resistance efflux transporter EmrE"/>
    <property type="match status" value="1"/>
</dbReference>
<name>A0ABW5S424_9BACL</name>
<keyword evidence="5 8" id="KW-1133">Transmembrane helix</keyword>
<feature type="transmembrane region" description="Helical" evidence="8">
    <location>
        <begin position="60"/>
        <end position="81"/>
    </location>
</feature>
<evidence type="ECO:0000256" key="4">
    <source>
        <dbReference type="ARBA" id="ARBA00022692"/>
    </source>
</evidence>
<accession>A0ABW5S424</accession>
<dbReference type="InterPro" id="IPR045324">
    <property type="entry name" value="Small_multidrug_res"/>
</dbReference>
<evidence type="ECO:0000256" key="5">
    <source>
        <dbReference type="ARBA" id="ARBA00022989"/>
    </source>
</evidence>
<dbReference type="Pfam" id="PF00893">
    <property type="entry name" value="Multi_Drug_Res"/>
    <property type="match status" value="1"/>
</dbReference>
<protein>
    <submittedName>
        <fullName evidence="9">Multidrug efflux SMR transporter</fullName>
    </submittedName>
</protein>
<keyword evidence="4 7" id="KW-0812">Transmembrane</keyword>
<organism evidence="9 10">
    <name type="scientific">Sporolactobacillus shoreicorticis</name>
    <dbReference type="NCBI Taxonomy" id="1923877"/>
    <lineage>
        <taxon>Bacteria</taxon>
        <taxon>Bacillati</taxon>
        <taxon>Bacillota</taxon>
        <taxon>Bacilli</taxon>
        <taxon>Bacillales</taxon>
        <taxon>Sporolactobacillaceae</taxon>
        <taxon>Sporolactobacillus</taxon>
    </lineage>
</organism>
<evidence type="ECO:0000256" key="2">
    <source>
        <dbReference type="ARBA" id="ARBA00022448"/>
    </source>
</evidence>
<dbReference type="PANTHER" id="PTHR30561">
    <property type="entry name" value="SMR FAMILY PROTON-DEPENDENT DRUG EFFLUX TRANSPORTER SUGE"/>
    <property type="match status" value="1"/>
</dbReference>
<comment type="caution">
    <text evidence="9">The sequence shown here is derived from an EMBL/GenBank/DDBJ whole genome shotgun (WGS) entry which is preliminary data.</text>
</comment>
<keyword evidence="6 8" id="KW-0472">Membrane</keyword>
<evidence type="ECO:0000256" key="6">
    <source>
        <dbReference type="ARBA" id="ARBA00023136"/>
    </source>
</evidence>
<sequence>MSKLSWFFLVFAILFEVCGTLLMKLSKGLSHFWIDVLMMVAYMVSLGMLSMALKKIDISIAYAIWSGMGIVLIVAIGVLFFKESLSLPKVVFISLIVIGAIGLNVFGEGH</sequence>
<dbReference type="Gene3D" id="1.10.3730.20">
    <property type="match status" value="1"/>
</dbReference>
<evidence type="ECO:0000256" key="8">
    <source>
        <dbReference type="SAM" id="Phobius"/>
    </source>
</evidence>
<dbReference type="InterPro" id="IPR000390">
    <property type="entry name" value="Small_drug/metabolite_transptr"/>
</dbReference>
<evidence type="ECO:0000313" key="9">
    <source>
        <dbReference type="EMBL" id="MFD2693988.1"/>
    </source>
</evidence>
<dbReference type="InterPro" id="IPR037185">
    <property type="entry name" value="EmrE-like"/>
</dbReference>
<gene>
    <name evidence="9" type="ORF">ACFSUE_10165</name>
</gene>
<proteinExistence type="inferred from homology"/>
<evidence type="ECO:0000256" key="7">
    <source>
        <dbReference type="RuleBase" id="RU003942"/>
    </source>
</evidence>
<keyword evidence="10" id="KW-1185">Reference proteome</keyword>
<evidence type="ECO:0000256" key="1">
    <source>
        <dbReference type="ARBA" id="ARBA00004651"/>
    </source>
</evidence>
<comment type="similarity">
    <text evidence="7">Belongs to the drug/metabolite transporter (DMT) superfamily. Small multidrug resistance (SMR) (TC 2.A.7.1) family.</text>
</comment>
<dbReference type="RefSeq" id="WP_373689446.1">
    <property type="nucleotide sequence ID" value="NZ_JAMXWM010000020.1"/>
</dbReference>
<reference evidence="10" key="1">
    <citation type="journal article" date="2019" name="Int. J. Syst. Evol. Microbiol.">
        <title>The Global Catalogue of Microorganisms (GCM) 10K type strain sequencing project: providing services to taxonomists for standard genome sequencing and annotation.</title>
        <authorList>
            <consortium name="The Broad Institute Genomics Platform"/>
            <consortium name="The Broad Institute Genome Sequencing Center for Infectious Disease"/>
            <person name="Wu L."/>
            <person name="Ma J."/>
        </authorList>
    </citation>
    <scope>NUCLEOTIDE SEQUENCE [LARGE SCALE GENOMIC DNA]</scope>
    <source>
        <strain evidence="10">TISTR 2466</strain>
    </source>
</reference>
<feature type="transmembrane region" description="Helical" evidence="8">
    <location>
        <begin position="87"/>
        <end position="106"/>
    </location>
</feature>
<evidence type="ECO:0000256" key="3">
    <source>
        <dbReference type="ARBA" id="ARBA00022475"/>
    </source>
</evidence>
<dbReference type="Proteomes" id="UP001597399">
    <property type="component" value="Unassembled WGS sequence"/>
</dbReference>
<dbReference type="PANTHER" id="PTHR30561:SF1">
    <property type="entry name" value="MULTIDRUG TRANSPORTER EMRE"/>
    <property type="match status" value="1"/>
</dbReference>
<dbReference type="EMBL" id="JBHUMQ010000024">
    <property type="protein sequence ID" value="MFD2693988.1"/>
    <property type="molecule type" value="Genomic_DNA"/>
</dbReference>
<keyword evidence="2" id="KW-0813">Transport</keyword>
<comment type="subcellular location">
    <subcellularLocation>
        <location evidence="1 7">Cell membrane</location>
        <topology evidence="1 7">Multi-pass membrane protein</topology>
    </subcellularLocation>
</comment>